<evidence type="ECO:0000256" key="3">
    <source>
        <dbReference type="ARBA" id="ARBA00022723"/>
    </source>
</evidence>
<dbReference type="InterPro" id="IPR052347">
    <property type="entry name" value="Isochorismatase_Nicotinamidase"/>
</dbReference>
<evidence type="ECO:0000256" key="4">
    <source>
        <dbReference type="ARBA" id="ARBA00022801"/>
    </source>
</evidence>
<accession>A0A364NAU2</accession>
<dbReference type="STRING" id="183478.A0A364NAU2"/>
<dbReference type="AlphaFoldDB" id="A0A364NAU2"/>
<dbReference type="PANTHER" id="PTHR11080">
    <property type="entry name" value="PYRAZINAMIDASE/NICOTINAMIDASE"/>
    <property type="match status" value="1"/>
</dbReference>
<proteinExistence type="inferred from homology"/>
<dbReference type="GO" id="GO:0046872">
    <property type="term" value="F:metal ion binding"/>
    <property type="evidence" value="ECO:0007669"/>
    <property type="project" value="UniProtKB-KW"/>
</dbReference>
<gene>
    <name evidence="10" type="ORF">DDE83_002154</name>
</gene>
<organism evidence="10 11">
    <name type="scientific">Stemphylium lycopersici</name>
    <name type="common">Tomato gray leaf spot disease fungus</name>
    <name type="synonym">Thyrospora lycopersici</name>
    <dbReference type="NCBI Taxonomy" id="183478"/>
    <lineage>
        <taxon>Eukaryota</taxon>
        <taxon>Fungi</taxon>
        <taxon>Dikarya</taxon>
        <taxon>Ascomycota</taxon>
        <taxon>Pezizomycotina</taxon>
        <taxon>Dothideomycetes</taxon>
        <taxon>Pleosporomycetidae</taxon>
        <taxon>Pleosporales</taxon>
        <taxon>Pleosporineae</taxon>
        <taxon>Pleosporaceae</taxon>
        <taxon>Stemphylium</taxon>
    </lineage>
</organism>
<name>A0A364NAU2_STELY</name>
<sequence length="685" mass="76420">MSTVDKQKSSTSRLWSLDPVVAELQLCPAMRAMQIEQLMIPGRMSYLDSATGAVSRKFGEDYTASSLDMPKVPTLKPAKDPHNMFPRSLQRLLRKDDSWLDEAQFYPPLGPPLCLPMENEKVIKKIARNLVDGLDDVYNMRYATTLTFRSPTLDRYVKPLASTPDDKSPLLQAPMNTASIMHCGALLPLEASALVSSSEIHLLTGIRVYIVYPPIPHNMTVVQKYYTDLSQRLAVDHVGVCEALKNGITFVQRPGQIVTIPPYCPTVVFATETSAAITVRARCKEGLLLRLKHLELLVNQIAAVQRLRGDPVDVPTEYHVIQLYKDLAATLRALEHNDSDHDFVSELRVAWRQNDSRFRMLVKSHVSGEAKNYVLGNIPKLWNAAIRNQGLGKYPVCDGNTSESDVAFIPHFQEEHWQQALENDVTEGGRSDAAGRKRSLPSTSEDEVNEHKQALMLIDIQNDFINGSLGNPRAPAILPKVYQLLDNHEWPFIGASQDWHPKGHVSFASAHAGKEAGDTVEIPFLDTATKTETQGVYADHCVPGTWGAEIESGVKTRLQYLEGFRTTVNYIKKAQNHSVDSYSAFADNQYHQFTTLNSELMLHGIETMIVTGLITNACVRGTSIDGIKLGYEVILIEDATETLSEEIKQAAIEELEGWGVQVMKLTDWEAANPTGLRRRSYTKEL</sequence>
<feature type="region of interest" description="Disordered" evidence="8">
    <location>
        <begin position="423"/>
        <end position="448"/>
    </location>
</feature>
<dbReference type="Pfam" id="PF00857">
    <property type="entry name" value="Isochorismatase"/>
    <property type="match status" value="1"/>
</dbReference>
<evidence type="ECO:0000313" key="11">
    <source>
        <dbReference type="Proteomes" id="UP000249619"/>
    </source>
</evidence>
<dbReference type="EC" id="3.5.1.19" evidence="6"/>
<evidence type="ECO:0000256" key="2">
    <source>
        <dbReference type="ARBA" id="ARBA00022642"/>
    </source>
</evidence>
<keyword evidence="3" id="KW-0479">Metal-binding</keyword>
<evidence type="ECO:0000256" key="5">
    <source>
        <dbReference type="ARBA" id="ARBA00037900"/>
    </source>
</evidence>
<evidence type="ECO:0000256" key="7">
    <source>
        <dbReference type="ARBA" id="ARBA00043224"/>
    </source>
</evidence>
<evidence type="ECO:0000313" key="10">
    <source>
        <dbReference type="EMBL" id="RAR14386.1"/>
    </source>
</evidence>
<protein>
    <recommendedName>
        <fullName evidence="6">nicotinamidase</fullName>
        <ecNumber evidence="6">3.5.1.19</ecNumber>
    </recommendedName>
    <alternativeName>
        <fullName evidence="7">Nicotinamide deamidase</fullName>
    </alternativeName>
</protein>
<dbReference type="Proteomes" id="UP000249619">
    <property type="component" value="Unassembled WGS sequence"/>
</dbReference>
<dbReference type="GO" id="GO:0019363">
    <property type="term" value="P:pyridine nucleotide biosynthetic process"/>
    <property type="evidence" value="ECO:0007669"/>
    <property type="project" value="UniProtKB-KW"/>
</dbReference>
<keyword evidence="4 10" id="KW-0378">Hydrolase</keyword>
<dbReference type="Gene3D" id="3.40.50.850">
    <property type="entry name" value="Isochorismatase-like"/>
    <property type="match status" value="1"/>
</dbReference>
<dbReference type="PANTHER" id="PTHR11080:SF2">
    <property type="entry name" value="LD05707P"/>
    <property type="match status" value="1"/>
</dbReference>
<dbReference type="GO" id="GO:0008936">
    <property type="term" value="F:nicotinamidase activity"/>
    <property type="evidence" value="ECO:0007669"/>
    <property type="project" value="UniProtKB-EC"/>
</dbReference>
<comment type="pathway">
    <text evidence="5">Cofactor biosynthesis; nicotinate biosynthesis; nicotinate from nicotinamide: step 1/1.</text>
</comment>
<evidence type="ECO:0000259" key="9">
    <source>
        <dbReference type="Pfam" id="PF00857"/>
    </source>
</evidence>
<dbReference type="InterPro" id="IPR000868">
    <property type="entry name" value="Isochorismatase-like_dom"/>
</dbReference>
<evidence type="ECO:0000256" key="6">
    <source>
        <dbReference type="ARBA" id="ARBA00039017"/>
    </source>
</evidence>
<dbReference type="SUPFAM" id="SSF52499">
    <property type="entry name" value="Isochorismatase-like hydrolases"/>
    <property type="match status" value="1"/>
</dbReference>
<comment type="caution">
    <text evidence="10">The sequence shown here is derived from an EMBL/GenBank/DDBJ whole genome shotgun (WGS) entry which is preliminary data.</text>
</comment>
<keyword evidence="11" id="KW-1185">Reference proteome</keyword>
<dbReference type="EMBL" id="QGDH01000022">
    <property type="protein sequence ID" value="RAR14386.1"/>
    <property type="molecule type" value="Genomic_DNA"/>
</dbReference>
<evidence type="ECO:0000256" key="1">
    <source>
        <dbReference type="ARBA" id="ARBA00006336"/>
    </source>
</evidence>
<feature type="domain" description="Isochorismatase-like" evidence="9">
    <location>
        <begin position="454"/>
        <end position="665"/>
    </location>
</feature>
<keyword evidence="2" id="KW-0662">Pyridine nucleotide biosynthesis</keyword>
<reference evidence="11" key="1">
    <citation type="submission" date="2018-05" db="EMBL/GenBank/DDBJ databases">
        <title>Draft genome sequence of Stemphylium lycopersici strain CIDEFI 213.</title>
        <authorList>
            <person name="Medina R."/>
            <person name="Franco M.E.E."/>
            <person name="Lucentini C.G."/>
            <person name="Saparrat M.C.N."/>
            <person name="Balatti P.A."/>
        </authorList>
    </citation>
    <scope>NUCLEOTIDE SEQUENCE [LARGE SCALE GENOMIC DNA]</scope>
    <source>
        <strain evidence="11">CIDEFI 213</strain>
    </source>
</reference>
<dbReference type="InterPro" id="IPR036380">
    <property type="entry name" value="Isochorismatase-like_sf"/>
</dbReference>
<comment type="similarity">
    <text evidence="1">Belongs to the isochorismatase family.</text>
</comment>
<evidence type="ECO:0000256" key="8">
    <source>
        <dbReference type="SAM" id="MobiDB-lite"/>
    </source>
</evidence>